<dbReference type="EMBL" id="LR796214">
    <property type="protein sequence ID" value="CAB4127705.1"/>
    <property type="molecule type" value="Genomic_DNA"/>
</dbReference>
<gene>
    <name evidence="1" type="ORF">UFOVP93_43</name>
</gene>
<name>A0A6J5L220_9CAUD</name>
<evidence type="ECO:0000313" key="1">
    <source>
        <dbReference type="EMBL" id="CAB4127705.1"/>
    </source>
</evidence>
<protein>
    <submittedName>
        <fullName evidence="1">Uncharacterized protein</fullName>
    </submittedName>
</protein>
<reference evidence="1" key="1">
    <citation type="submission" date="2020-04" db="EMBL/GenBank/DDBJ databases">
        <authorList>
            <person name="Chiriac C."/>
            <person name="Salcher M."/>
            <person name="Ghai R."/>
            <person name="Kavagutti S V."/>
        </authorList>
    </citation>
    <scope>NUCLEOTIDE SEQUENCE</scope>
</reference>
<accession>A0A6J5L220</accession>
<sequence length="522" mass="52775">MEEKFSQFTSGGQMKVGDMPVGLRPTTPTGNFKFNFPGDGILDSSGNYLFGYDSPGALAVNYLKLFSSLTGEPVLLTAAGSDPNIGISILPLGTGALYLDRLKWPTSDGAPNTFLYTDGFGNLAFTGSSVTTSVVGTEYQIFANGTYGTPEYGDVVLTLPQDIATTSSPTFDAPIFTAPLLGTPASGILTNCTGLPLTTGVTGNLPVTNLNSGTSASNTTFWRGDGTWANPTSSITGEALTEVDDTNVTLTLGGSPTVALLAATSLTLGWTGQLSLTRGGTNASLTASNGGIVYSTASALAILSATATAKQIILSGSNAAPSWSTATYPATTTINQLLYSSSTNTITGLTTANSAVLVTTSAGVPVFSGTMTDGQIIIGSSGATPTAATLTAGSGISITNAGGSITIATTDVANNWTVVTGTAQQMAVNSGYVSNNAALVTLTLPSTAAVGSIIQMQGLGAGGWQIAQNASQLIHIGSQVTTTGVSGYLAYTNQYDSLTLLCVVANTTWAVLGGAQGNITYN</sequence>
<proteinExistence type="predicted"/>
<organism evidence="1">
    <name type="scientific">uncultured Caudovirales phage</name>
    <dbReference type="NCBI Taxonomy" id="2100421"/>
    <lineage>
        <taxon>Viruses</taxon>
        <taxon>Duplodnaviria</taxon>
        <taxon>Heunggongvirae</taxon>
        <taxon>Uroviricota</taxon>
        <taxon>Caudoviricetes</taxon>
        <taxon>Peduoviridae</taxon>
        <taxon>Maltschvirus</taxon>
        <taxon>Maltschvirus maltsch</taxon>
    </lineage>
</organism>